<keyword evidence="2" id="KW-1133">Transmembrane helix</keyword>
<gene>
    <name evidence="3" type="ORF">KALB_3635</name>
</gene>
<feature type="transmembrane region" description="Helical" evidence="2">
    <location>
        <begin position="80"/>
        <end position="102"/>
    </location>
</feature>
<feature type="region of interest" description="Disordered" evidence="1">
    <location>
        <begin position="153"/>
        <end position="229"/>
    </location>
</feature>
<accession>W5WFP7</accession>
<keyword evidence="2" id="KW-0472">Membrane</keyword>
<dbReference type="HOGENOM" id="CLU_1029675_0_0_11"/>
<feature type="region of interest" description="Disordered" evidence="1">
    <location>
        <begin position="1"/>
        <end position="32"/>
    </location>
</feature>
<evidence type="ECO:0000313" key="3">
    <source>
        <dbReference type="EMBL" id="AHH96999.1"/>
    </source>
</evidence>
<evidence type="ECO:0000313" key="4">
    <source>
        <dbReference type="Proteomes" id="UP000019225"/>
    </source>
</evidence>
<dbReference type="AlphaFoldDB" id="W5WFP7"/>
<keyword evidence="2" id="KW-0812">Transmembrane</keyword>
<organism evidence="3 4">
    <name type="scientific">Kutzneria albida DSM 43870</name>
    <dbReference type="NCBI Taxonomy" id="1449976"/>
    <lineage>
        <taxon>Bacteria</taxon>
        <taxon>Bacillati</taxon>
        <taxon>Actinomycetota</taxon>
        <taxon>Actinomycetes</taxon>
        <taxon>Pseudonocardiales</taxon>
        <taxon>Pseudonocardiaceae</taxon>
        <taxon>Kutzneria</taxon>
    </lineage>
</organism>
<name>W5WFP7_9PSEU</name>
<reference evidence="3 4" key="1">
    <citation type="journal article" date="2014" name="BMC Genomics">
        <title>Complete genome sequence of producer of the glycopeptide antibiotic Aculeximycin Kutzneria albida DSM 43870T, a representative of minor genus of Pseudonocardiaceae.</title>
        <authorList>
            <person name="Rebets Y."/>
            <person name="Tokovenko B."/>
            <person name="Lushchyk I."/>
            <person name="Ruckert C."/>
            <person name="Zaburannyi N."/>
            <person name="Bechthold A."/>
            <person name="Kalinowski J."/>
            <person name="Luzhetskyy A."/>
        </authorList>
    </citation>
    <scope>NUCLEOTIDE SEQUENCE [LARGE SCALE GENOMIC DNA]</scope>
    <source>
        <strain evidence="3">DSM 43870</strain>
    </source>
</reference>
<dbReference type="KEGG" id="kal:KALB_3635"/>
<feature type="compositionally biased region" description="Basic and acidic residues" evidence="1">
    <location>
        <begin position="216"/>
        <end position="225"/>
    </location>
</feature>
<dbReference type="Proteomes" id="UP000019225">
    <property type="component" value="Chromosome"/>
</dbReference>
<proteinExistence type="predicted"/>
<sequence>MRRTRRFGHGRAAGLSLTESADLPNGRATQHRPNHCVRSARNRFDRLAPQLPLPERYADRLVPPAVSQGHRTGLLPREPLVVPPVLVGHVVVVVAVPVVVVVDDVIVRVVQRIRGGVADVVPVAGCGSGRYSAGCRCRRPRWSRSPHTVRWRARAAPRSRPPPWRPVTRPLALKPFSSRSPQFDRPGLVRPAAASGPAQITGRKLAASDEIPMKPNDQRPPEPRQSRVSAVQASYEQFTFSVPVSDLRALCQPATGDADHGPADHRLVVV</sequence>
<evidence type="ECO:0000256" key="1">
    <source>
        <dbReference type="SAM" id="MobiDB-lite"/>
    </source>
</evidence>
<dbReference type="EMBL" id="CP007155">
    <property type="protein sequence ID" value="AHH96999.1"/>
    <property type="molecule type" value="Genomic_DNA"/>
</dbReference>
<keyword evidence="4" id="KW-1185">Reference proteome</keyword>
<protein>
    <submittedName>
        <fullName evidence="3">Putative membrane protein</fullName>
    </submittedName>
</protein>
<evidence type="ECO:0000256" key="2">
    <source>
        <dbReference type="SAM" id="Phobius"/>
    </source>
</evidence>